<dbReference type="AlphaFoldDB" id="X6NIE1"/>
<evidence type="ECO:0000313" key="2">
    <source>
        <dbReference type="Proteomes" id="UP000023152"/>
    </source>
</evidence>
<evidence type="ECO:0000313" key="1">
    <source>
        <dbReference type="EMBL" id="ETO26090.1"/>
    </source>
</evidence>
<reference evidence="1 2" key="1">
    <citation type="journal article" date="2013" name="Curr. Biol.">
        <title>The Genome of the Foraminiferan Reticulomyxa filosa.</title>
        <authorList>
            <person name="Glockner G."/>
            <person name="Hulsmann N."/>
            <person name="Schleicher M."/>
            <person name="Noegel A.A."/>
            <person name="Eichinger L."/>
            <person name="Gallinger C."/>
            <person name="Pawlowski J."/>
            <person name="Sierra R."/>
            <person name="Euteneuer U."/>
            <person name="Pillet L."/>
            <person name="Moustafa A."/>
            <person name="Platzer M."/>
            <person name="Groth M."/>
            <person name="Szafranski K."/>
            <person name="Schliwa M."/>
        </authorList>
    </citation>
    <scope>NUCLEOTIDE SEQUENCE [LARGE SCALE GENOMIC DNA]</scope>
</reference>
<dbReference type="SUPFAM" id="SSF50965">
    <property type="entry name" value="Galactose oxidase, central domain"/>
    <property type="match status" value="1"/>
</dbReference>
<proteinExistence type="predicted"/>
<dbReference type="InterPro" id="IPR011043">
    <property type="entry name" value="Gal_Oxase/kelch_b-propeller"/>
</dbReference>
<protein>
    <recommendedName>
        <fullName evidence="3">Kelch motif family protein</fullName>
    </recommendedName>
</protein>
<organism evidence="1 2">
    <name type="scientific">Reticulomyxa filosa</name>
    <dbReference type="NCBI Taxonomy" id="46433"/>
    <lineage>
        <taxon>Eukaryota</taxon>
        <taxon>Sar</taxon>
        <taxon>Rhizaria</taxon>
        <taxon>Retaria</taxon>
        <taxon>Foraminifera</taxon>
        <taxon>Monothalamids</taxon>
        <taxon>Reticulomyxidae</taxon>
        <taxon>Reticulomyxa</taxon>
    </lineage>
</organism>
<name>X6NIE1_RETFI</name>
<accession>X6NIE1</accession>
<evidence type="ECO:0008006" key="3">
    <source>
        <dbReference type="Google" id="ProtNLM"/>
    </source>
</evidence>
<gene>
    <name evidence="1" type="ORF">RFI_11048</name>
</gene>
<sequence>MSDQDFQILKDLPIRLEQSQCVSHKHELIICGGAGERACYSYHTLKNEYKLICEYPSNVKLSGHCVVKLVDNNKEDNNQITLLSFGSIYVGQYHHTLVMKYVSVWSNNIPDKSNELNNYNQWVPFTNKYNHPIIIGEDQGAFEGVRAVIGGSNNNLLFITYLKSNISVFDLNTFQFIKRIYLPIDYVGYPCFILNSENGQGQEMTKINKQNNQMLLFCKTTGLSIGYDEDNNIFTFNELPVCDNIALFRNYAYVCINDIILFFGGCGDGISKSVYKYSIREKMDDI</sequence>
<dbReference type="Proteomes" id="UP000023152">
    <property type="component" value="Unassembled WGS sequence"/>
</dbReference>
<keyword evidence="2" id="KW-1185">Reference proteome</keyword>
<dbReference type="EMBL" id="ASPP01008096">
    <property type="protein sequence ID" value="ETO26090.1"/>
    <property type="molecule type" value="Genomic_DNA"/>
</dbReference>
<comment type="caution">
    <text evidence="1">The sequence shown here is derived from an EMBL/GenBank/DDBJ whole genome shotgun (WGS) entry which is preliminary data.</text>
</comment>